<dbReference type="InterPro" id="IPR000073">
    <property type="entry name" value="AB_hydrolase_1"/>
</dbReference>
<dbReference type="EMBL" id="JAYWLU010000008">
    <property type="protein sequence ID" value="MEX3594807.1"/>
    <property type="molecule type" value="Genomic_DNA"/>
</dbReference>
<dbReference type="InterPro" id="IPR050471">
    <property type="entry name" value="AB_hydrolase"/>
</dbReference>
<protein>
    <submittedName>
        <fullName evidence="2">Alpha/beta hydrolase</fullName>
    </submittedName>
</protein>
<dbReference type="Proteomes" id="UP001558481">
    <property type="component" value="Unassembled WGS sequence"/>
</dbReference>
<gene>
    <name evidence="2" type="ORF">VVR66_08785</name>
</gene>
<evidence type="ECO:0000313" key="2">
    <source>
        <dbReference type="EMBL" id="MEX3594807.1"/>
    </source>
</evidence>
<dbReference type="PANTHER" id="PTHR43433:SF5">
    <property type="entry name" value="AB HYDROLASE-1 DOMAIN-CONTAINING PROTEIN"/>
    <property type="match status" value="1"/>
</dbReference>
<name>A0ABV3V4M6_9MICC</name>
<keyword evidence="3" id="KW-1185">Reference proteome</keyword>
<proteinExistence type="predicted"/>
<comment type="caution">
    <text evidence="2">The sequence shown here is derived from an EMBL/GenBank/DDBJ whole genome shotgun (WGS) entry which is preliminary data.</text>
</comment>
<organism evidence="2 3">
    <name type="scientific">Kocuria carniphila</name>
    <dbReference type="NCBI Taxonomy" id="262208"/>
    <lineage>
        <taxon>Bacteria</taxon>
        <taxon>Bacillati</taxon>
        <taxon>Actinomycetota</taxon>
        <taxon>Actinomycetes</taxon>
        <taxon>Micrococcales</taxon>
        <taxon>Micrococcaceae</taxon>
        <taxon>Kocuria</taxon>
    </lineage>
</organism>
<feature type="domain" description="AB hydrolase-1" evidence="1">
    <location>
        <begin position="23"/>
        <end position="235"/>
    </location>
</feature>
<evidence type="ECO:0000259" key="1">
    <source>
        <dbReference type="Pfam" id="PF12697"/>
    </source>
</evidence>
<dbReference type="Pfam" id="PF12697">
    <property type="entry name" value="Abhydrolase_6"/>
    <property type="match status" value="1"/>
</dbReference>
<dbReference type="Gene3D" id="3.40.50.1820">
    <property type="entry name" value="alpha/beta hydrolase"/>
    <property type="match status" value="1"/>
</dbReference>
<dbReference type="SUPFAM" id="SSF53474">
    <property type="entry name" value="alpha/beta-Hydrolases"/>
    <property type="match status" value="1"/>
</dbReference>
<sequence>MGEYRNIRDASLWVEDRGEGDPVLLLHGGMSDVDEFEPTLFGLADTFRVVGYDRRGFGRTADTGDFTLTEMAADAAAVIESLGGGPAHVIGYSAGGMVATSLALEHPDLVRSLTVISSALGAEDWIIRPQPPSGDSPDAGYPAVIVDRYAQLSPDGPEHFPVLVRKVSDLAARDVAPADALATYPGRVLIMSADDDLVTLESQLALYRSLRSGELAVVPGTSHMLMFEKPQVVTDIIRNFLAGAEPVTYFPIHRARSAD</sequence>
<evidence type="ECO:0000313" key="3">
    <source>
        <dbReference type="Proteomes" id="UP001558481"/>
    </source>
</evidence>
<reference evidence="2 3" key="1">
    <citation type="journal article" date="2024" name="Fungal Genet. Biol.">
        <title>The porcine skin microbiome exhibits broad fungal antagonism.</title>
        <authorList>
            <person name="De La Cruz K.F."/>
            <person name="Townsend E.C."/>
            <person name="Alex Cheong J.Z."/>
            <person name="Salamzade R."/>
            <person name="Liu A."/>
            <person name="Sandstrom S."/>
            <person name="Davila E."/>
            <person name="Huang L."/>
            <person name="Xu K.H."/>
            <person name="Wu S.Y."/>
            <person name="Meudt J.J."/>
            <person name="Shanmuganayagam D."/>
            <person name="Gibson A.L.F."/>
            <person name="Kalan L.R."/>
        </authorList>
    </citation>
    <scope>NUCLEOTIDE SEQUENCE [LARGE SCALE GENOMIC DNA]</scope>
    <source>
        <strain evidence="2 3">LK2625</strain>
    </source>
</reference>
<dbReference type="RefSeq" id="WP_368629466.1">
    <property type="nucleotide sequence ID" value="NZ_JAYWLU010000008.1"/>
</dbReference>
<dbReference type="InterPro" id="IPR029058">
    <property type="entry name" value="AB_hydrolase_fold"/>
</dbReference>
<keyword evidence="2" id="KW-0378">Hydrolase</keyword>
<dbReference type="PRINTS" id="PR00111">
    <property type="entry name" value="ABHYDROLASE"/>
</dbReference>
<dbReference type="GO" id="GO:0016787">
    <property type="term" value="F:hydrolase activity"/>
    <property type="evidence" value="ECO:0007669"/>
    <property type="project" value="UniProtKB-KW"/>
</dbReference>
<dbReference type="PANTHER" id="PTHR43433">
    <property type="entry name" value="HYDROLASE, ALPHA/BETA FOLD FAMILY PROTEIN"/>
    <property type="match status" value="1"/>
</dbReference>
<accession>A0ABV3V4M6</accession>